<feature type="transmembrane region" description="Helical" evidence="2">
    <location>
        <begin position="86"/>
        <end position="105"/>
    </location>
</feature>
<feature type="transmembrane region" description="Helical" evidence="2">
    <location>
        <begin position="34"/>
        <end position="53"/>
    </location>
</feature>
<comment type="caution">
    <text evidence="3">The sequence shown here is derived from an EMBL/GenBank/DDBJ whole genome shotgun (WGS) entry which is preliminary data.</text>
</comment>
<accession>A0A1Y3P3S0</accession>
<feature type="transmembrane region" description="Helical" evidence="2">
    <location>
        <begin position="6"/>
        <end position="27"/>
    </location>
</feature>
<evidence type="ECO:0000256" key="2">
    <source>
        <dbReference type="SAM" id="Phobius"/>
    </source>
</evidence>
<name>A0A1Y3P3S0_9PSED</name>
<keyword evidence="2" id="KW-0472">Membrane</keyword>
<evidence type="ECO:0000313" key="3">
    <source>
        <dbReference type="EMBL" id="OUM74495.1"/>
    </source>
</evidence>
<dbReference type="RefSeq" id="WP_087265381.1">
    <property type="nucleotide sequence ID" value="NZ_CP167995.1"/>
</dbReference>
<dbReference type="EMBL" id="LOHF01000004">
    <property type="protein sequence ID" value="OUM74495.1"/>
    <property type="molecule type" value="Genomic_DNA"/>
</dbReference>
<protein>
    <submittedName>
        <fullName evidence="3">MFS transporter</fullName>
    </submittedName>
</protein>
<evidence type="ECO:0000256" key="1">
    <source>
        <dbReference type="SAM" id="MobiDB-lite"/>
    </source>
</evidence>
<keyword evidence="2" id="KW-0812">Transmembrane</keyword>
<evidence type="ECO:0000313" key="4">
    <source>
        <dbReference type="Proteomes" id="UP000195440"/>
    </source>
</evidence>
<organism evidence="3 4">
    <name type="scientific">Pseudomonas caspiana</name>
    <dbReference type="NCBI Taxonomy" id="1451454"/>
    <lineage>
        <taxon>Bacteria</taxon>
        <taxon>Pseudomonadati</taxon>
        <taxon>Pseudomonadota</taxon>
        <taxon>Gammaproteobacteria</taxon>
        <taxon>Pseudomonadales</taxon>
        <taxon>Pseudomonadaceae</taxon>
        <taxon>Pseudomonas</taxon>
    </lineage>
</organism>
<gene>
    <name evidence="3" type="ORF">AUC60_07030</name>
</gene>
<dbReference type="AlphaFoldDB" id="A0A1Y3P3S0"/>
<proteinExistence type="predicted"/>
<keyword evidence="2" id="KW-1133">Transmembrane helix</keyword>
<dbReference type="OrthoDB" id="6121502at2"/>
<sequence>MTENDYTIAWGLYAFAALGCLLVWFLATRWMWRYLREPLVVIVAVLLFTPTMIDATKEIYAPAVAITALDLLFKVGSNVWNALSDLAMYGMIALVVYVLFALIRWPLEKSWKARHPEKPVQPETATDAEDEDEPFSGTDRYARKPAAPTVNTSSRSRVEPRL</sequence>
<dbReference type="Proteomes" id="UP000195440">
    <property type="component" value="Unassembled WGS sequence"/>
</dbReference>
<keyword evidence="4" id="KW-1185">Reference proteome</keyword>
<reference evidence="3 4" key="1">
    <citation type="journal article" date="2017" name="Syst. Appl. Microbiol.">
        <title>Pseudomonas caspiana sp. nov., a citrus pathogen in the Pseudomonas syringae phylogenetic group.</title>
        <authorList>
            <person name="Busquets A."/>
            <person name="Gomila M."/>
            <person name="Beiki F."/>
            <person name="Mulet M."/>
            <person name="Rahimian H."/>
            <person name="Garcia-Valdes E."/>
            <person name="Lalucat J."/>
        </authorList>
    </citation>
    <scope>NUCLEOTIDE SEQUENCE [LARGE SCALE GENOMIC DNA]</scope>
    <source>
        <strain evidence="3 4">FBF102</strain>
    </source>
</reference>
<feature type="region of interest" description="Disordered" evidence="1">
    <location>
        <begin position="114"/>
        <end position="162"/>
    </location>
</feature>